<feature type="region of interest" description="Disordered" evidence="1">
    <location>
        <begin position="1"/>
        <end position="28"/>
    </location>
</feature>
<evidence type="ECO:0000256" key="1">
    <source>
        <dbReference type="SAM" id="MobiDB-lite"/>
    </source>
</evidence>
<accession>A0AAD6Z7V3</accession>
<feature type="compositionally biased region" description="Basic residues" evidence="1">
    <location>
        <begin position="8"/>
        <end position="24"/>
    </location>
</feature>
<sequence length="187" mass="20830">MAKSTNSKQKHRAAPMNKRVKVPVKVKDANGRTSLKLQVLTTQAQTEIQQRTQMEIEEQERASTQKTMNNIHDIPDDEVDEWQDDDGDFTYGDMIDGAVPIDIRHGGGEMQDMAQALSDDLHGKARQEHQDTHYRSDVVQRRVLGFRAQMKEMVDAYMAFSAAQGEHGMAWGPVSPLGMDTGTGSGS</sequence>
<reference evidence="2" key="1">
    <citation type="submission" date="2023-03" db="EMBL/GenBank/DDBJ databases">
        <title>Massive genome expansion in bonnet fungi (Mycena s.s.) driven by repeated elements and novel gene families across ecological guilds.</title>
        <authorList>
            <consortium name="Lawrence Berkeley National Laboratory"/>
            <person name="Harder C.B."/>
            <person name="Miyauchi S."/>
            <person name="Viragh M."/>
            <person name="Kuo A."/>
            <person name="Thoen E."/>
            <person name="Andreopoulos B."/>
            <person name="Lu D."/>
            <person name="Skrede I."/>
            <person name="Drula E."/>
            <person name="Henrissat B."/>
            <person name="Morin E."/>
            <person name="Kohler A."/>
            <person name="Barry K."/>
            <person name="LaButti K."/>
            <person name="Morin E."/>
            <person name="Salamov A."/>
            <person name="Lipzen A."/>
            <person name="Mereny Z."/>
            <person name="Hegedus B."/>
            <person name="Baldrian P."/>
            <person name="Stursova M."/>
            <person name="Weitz H."/>
            <person name="Taylor A."/>
            <person name="Grigoriev I.V."/>
            <person name="Nagy L.G."/>
            <person name="Martin F."/>
            <person name="Kauserud H."/>
        </authorList>
    </citation>
    <scope>NUCLEOTIDE SEQUENCE</scope>
    <source>
        <strain evidence="2">CBHHK002</strain>
    </source>
</reference>
<proteinExistence type="predicted"/>
<protein>
    <submittedName>
        <fullName evidence="2">Uncharacterized protein</fullName>
    </submittedName>
</protein>
<gene>
    <name evidence="2" type="ORF">DFH08DRAFT_823034</name>
</gene>
<name>A0AAD6Z7V3_9AGAR</name>
<dbReference type="EMBL" id="JARIHO010000078">
    <property type="protein sequence ID" value="KAJ7310653.1"/>
    <property type="molecule type" value="Genomic_DNA"/>
</dbReference>
<evidence type="ECO:0000313" key="2">
    <source>
        <dbReference type="EMBL" id="KAJ7310653.1"/>
    </source>
</evidence>
<organism evidence="2 3">
    <name type="scientific">Mycena albidolilacea</name>
    <dbReference type="NCBI Taxonomy" id="1033008"/>
    <lineage>
        <taxon>Eukaryota</taxon>
        <taxon>Fungi</taxon>
        <taxon>Dikarya</taxon>
        <taxon>Basidiomycota</taxon>
        <taxon>Agaricomycotina</taxon>
        <taxon>Agaricomycetes</taxon>
        <taxon>Agaricomycetidae</taxon>
        <taxon>Agaricales</taxon>
        <taxon>Marasmiineae</taxon>
        <taxon>Mycenaceae</taxon>
        <taxon>Mycena</taxon>
    </lineage>
</organism>
<dbReference type="Proteomes" id="UP001218218">
    <property type="component" value="Unassembled WGS sequence"/>
</dbReference>
<dbReference type="AlphaFoldDB" id="A0AAD6Z7V3"/>
<keyword evidence="3" id="KW-1185">Reference proteome</keyword>
<comment type="caution">
    <text evidence="2">The sequence shown here is derived from an EMBL/GenBank/DDBJ whole genome shotgun (WGS) entry which is preliminary data.</text>
</comment>
<evidence type="ECO:0000313" key="3">
    <source>
        <dbReference type="Proteomes" id="UP001218218"/>
    </source>
</evidence>